<dbReference type="OrthoDB" id="60033at2759"/>
<keyword evidence="8" id="KW-0902">Two-component regulatory system</keyword>
<keyword evidence="6" id="KW-0418">Kinase</keyword>
<dbReference type="Pfam" id="PF00512">
    <property type="entry name" value="HisKA"/>
    <property type="match status" value="1"/>
</dbReference>
<dbReference type="CDD" id="cd00082">
    <property type="entry name" value="HisKA"/>
    <property type="match status" value="1"/>
</dbReference>
<accession>A0A367KS90</accession>
<dbReference type="Gene3D" id="3.30.565.10">
    <property type="entry name" value="Histidine kinase-like ATPase, C-terminal domain"/>
    <property type="match status" value="1"/>
</dbReference>
<evidence type="ECO:0000313" key="13">
    <source>
        <dbReference type="EMBL" id="RCI04722.1"/>
    </source>
</evidence>
<feature type="region of interest" description="Disordered" evidence="10">
    <location>
        <begin position="702"/>
        <end position="736"/>
    </location>
</feature>
<keyword evidence="5" id="KW-0547">Nucleotide-binding</keyword>
<evidence type="ECO:0000256" key="7">
    <source>
        <dbReference type="ARBA" id="ARBA00022840"/>
    </source>
</evidence>
<dbReference type="FunFam" id="3.30.565.10:FF:000010">
    <property type="entry name" value="Sensor histidine kinase RcsC"/>
    <property type="match status" value="1"/>
</dbReference>
<dbReference type="Proteomes" id="UP000253551">
    <property type="component" value="Unassembled WGS sequence"/>
</dbReference>
<feature type="domain" description="Response regulatory" evidence="12">
    <location>
        <begin position="575"/>
        <end position="698"/>
    </location>
</feature>
<evidence type="ECO:0000259" key="11">
    <source>
        <dbReference type="PROSITE" id="PS50109"/>
    </source>
</evidence>
<evidence type="ECO:0000256" key="2">
    <source>
        <dbReference type="ARBA" id="ARBA00012438"/>
    </source>
</evidence>
<dbReference type="InterPro" id="IPR003661">
    <property type="entry name" value="HisK_dim/P_dom"/>
</dbReference>
<dbReference type="CDD" id="cd17546">
    <property type="entry name" value="REC_hyHK_CKI1_RcsC-like"/>
    <property type="match status" value="1"/>
</dbReference>
<evidence type="ECO:0000256" key="4">
    <source>
        <dbReference type="ARBA" id="ARBA00022679"/>
    </source>
</evidence>
<dbReference type="Pfam" id="PF01590">
    <property type="entry name" value="GAF"/>
    <property type="match status" value="1"/>
</dbReference>
<dbReference type="PRINTS" id="PR00344">
    <property type="entry name" value="BCTRLSENSOR"/>
</dbReference>
<dbReference type="SUPFAM" id="SSF47384">
    <property type="entry name" value="Homodimeric domain of signal transducing histidine kinase"/>
    <property type="match status" value="1"/>
</dbReference>
<feature type="region of interest" description="Disordered" evidence="10">
    <location>
        <begin position="528"/>
        <end position="556"/>
    </location>
</feature>
<feature type="domain" description="Histidine kinase" evidence="11">
    <location>
        <begin position="114"/>
        <end position="339"/>
    </location>
</feature>
<feature type="modified residue" description="4-aspartylphosphate" evidence="9">
    <location>
        <position position="627"/>
    </location>
</feature>
<evidence type="ECO:0000313" key="14">
    <source>
        <dbReference type="Proteomes" id="UP000253551"/>
    </source>
</evidence>
<dbReference type="InterPro" id="IPR011006">
    <property type="entry name" value="CheY-like_superfamily"/>
</dbReference>
<proteinExistence type="predicted"/>
<dbReference type="CDD" id="cd16922">
    <property type="entry name" value="HATPase_EvgS-ArcB-TorS-like"/>
    <property type="match status" value="1"/>
</dbReference>
<dbReference type="STRING" id="4846.A0A367KS90"/>
<keyword evidence="14" id="KW-1185">Reference proteome</keyword>
<comment type="caution">
    <text evidence="13">The sequence shown here is derived from an EMBL/GenBank/DDBJ whole genome shotgun (WGS) entry which is preliminary data.</text>
</comment>
<dbReference type="Pfam" id="PF00072">
    <property type="entry name" value="Response_reg"/>
    <property type="match status" value="1"/>
</dbReference>
<evidence type="ECO:0000256" key="5">
    <source>
        <dbReference type="ARBA" id="ARBA00022741"/>
    </source>
</evidence>
<dbReference type="AlphaFoldDB" id="A0A367KS90"/>
<dbReference type="PROSITE" id="PS50110">
    <property type="entry name" value="RESPONSE_REGULATORY"/>
    <property type="match status" value="1"/>
</dbReference>
<evidence type="ECO:0000256" key="9">
    <source>
        <dbReference type="PROSITE-ProRule" id="PRU00169"/>
    </source>
</evidence>
<evidence type="ECO:0000256" key="3">
    <source>
        <dbReference type="ARBA" id="ARBA00022553"/>
    </source>
</evidence>
<gene>
    <name evidence="13" type="ORF">CU098_003429</name>
</gene>
<dbReference type="EMBL" id="PJQM01000596">
    <property type="protein sequence ID" value="RCI04722.1"/>
    <property type="molecule type" value="Genomic_DNA"/>
</dbReference>
<feature type="compositionally biased region" description="Polar residues" evidence="10">
    <location>
        <begin position="716"/>
        <end position="736"/>
    </location>
</feature>
<keyword evidence="7" id="KW-0067">ATP-binding</keyword>
<dbReference type="SUPFAM" id="SSF52172">
    <property type="entry name" value="CheY-like"/>
    <property type="match status" value="1"/>
</dbReference>
<dbReference type="Gene3D" id="3.30.450.40">
    <property type="match status" value="1"/>
</dbReference>
<dbReference type="Pfam" id="PF02518">
    <property type="entry name" value="HATPase_c"/>
    <property type="match status" value="1"/>
</dbReference>
<dbReference type="SMART" id="SM00387">
    <property type="entry name" value="HATPase_c"/>
    <property type="match status" value="1"/>
</dbReference>
<dbReference type="PANTHER" id="PTHR45339:SF1">
    <property type="entry name" value="HYBRID SIGNAL TRANSDUCTION HISTIDINE KINASE J"/>
    <property type="match status" value="1"/>
</dbReference>
<reference evidence="13 14" key="1">
    <citation type="journal article" date="2018" name="G3 (Bethesda)">
        <title>Phylogenetic and Phylogenomic Definition of Rhizopus Species.</title>
        <authorList>
            <person name="Gryganskyi A.P."/>
            <person name="Golan J."/>
            <person name="Dolatabadi S."/>
            <person name="Mondo S."/>
            <person name="Robb S."/>
            <person name="Idnurm A."/>
            <person name="Muszewska A."/>
            <person name="Steczkiewicz K."/>
            <person name="Masonjones S."/>
            <person name="Liao H.L."/>
            <person name="Gajdeczka M.T."/>
            <person name="Anike F."/>
            <person name="Vuek A."/>
            <person name="Anishchenko I.M."/>
            <person name="Voigt K."/>
            <person name="de Hoog G.S."/>
            <person name="Smith M.E."/>
            <person name="Heitman J."/>
            <person name="Vilgalys R."/>
            <person name="Stajich J.E."/>
        </authorList>
    </citation>
    <scope>NUCLEOTIDE SEQUENCE [LARGE SCALE GENOMIC DNA]</scope>
    <source>
        <strain evidence="13 14">LSU 92-RS-03</strain>
    </source>
</reference>
<dbReference type="InterPro" id="IPR029016">
    <property type="entry name" value="GAF-like_dom_sf"/>
</dbReference>
<sequence length="822" mass="90969">LFISNVQADPRFSTGEKKAAVICMPIMHKNTLVGVLYLQANLNAFTRKHANVLSILCDQIGISITNALLFKSVQQATKANSLMIESQLKALEEARASREQALHATKMKSNFLANMSHELRTPFSGFYGMISLLSETNLDVEQREFVSIAKQSCEMLLHIIDDLLDFSKLEAHKVKLLYGLFHIEDLIADRMELLITLATNKNVELSYFIDDDVPSMVFGDGNRIGQILMNLIGNAIKFSHHGEVVVRCGLDKPAELAEPDSITLKISVQDTGIGMSEEEIKGLFLPFSQVDGSTTRNFGGTGLGLSICLQLVKLMHGNIHVDSVVGEGSTFTFTIQVKNGDTVAEVDASYDSRCSTINELREQLGQPRLLILSSERIKMMIKAFIPWIQQTDHTTDASEAIGMTKKGLYDCVIIDTPKPDILSNLIKTIEETPGLSKMRILLLLAPTVDNIRRHFKNSSIATGEEQTVRQVHHYAFYPLVARLSKPIRTIKLLNALVGALNTSTINEHVPSPSASSQYAFQLISSNNTQNTSNKADEEDNQKEPDSTPILVTPPYSRKSHEAFSPEELAAFKGQKILVAEDNFIAQRLIVKQLSRLGFIVEKCNNGFECFDTWKARGPGYFVLAWIDHHMPGCDGLEATRKIREYEKEMNYSPALPIIALTADIQITAQKNCLDAGMNDYVTKPLMQKDLATVLRKYCLDRPRSGHGNGLPPNKRTGISPSKANTSPTVPAPQQLSEVPAARATVFSKKDKAKEAAVVLANGKQTQILLYSSTKQENEQSKNRDNDMEIDIDGIDEENGIEKVIAVLTGNCQTAPDHILNTK</sequence>
<dbReference type="SMART" id="SM00448">
    <property type="entry name" value="REC"/>
    <property type="match status" value="1"/>
</dbReference>
<dbReference type="SUPFAM" id="SSF55781">
    <property type="entry name" value="GAF domain-like"/>
    <property type="match status" value="1"/>
</dbReference>
<dbReference type="Gene3D" id="1.10.287.130">
    <property type="match status" value="1"/>
</dbReference>
<dbReference type="InterPro" id="IPR036097">
    <property type="entry name" value="HisK_dim/P_sf"/>
</dbReference>
<dbReference type="FunFam" id="1.10.287.130:FF:000002">
    <property type="entry name" value="Two-component osmosensing histidine kinase"/>
    <property type="match status" value="1"/>
</dbReference>
<evidence type="ECO:0000256" key="8">
    <source>
        <dbReference type="ARBA" id="ARBA00023012"/>
    </source>
</evidence>
<evidence type="ECO:0000256" key="6">
    <source>
        <dbReference type="ARBA" id="ARBA00022777"/>
    </source>
</evidence>
<dbReference type="InterPro" id="IPR003018">
    <property type="entry name" value="GAF"/>
</dbReference>
<evidence type="ECO:0000259" key="12">
    <source>
        <dbReference type="PROSITE" id="PS50110"/>
    </source>
</evidence>
<organism evidence="13 14">
    <name type="scientific">Rhizopus stolonifer</name>
    <name type="common">Rhizopus nigricans</name>
    <dbReference type="NCBI Taxonomy" id="4846"/>
    <lineage>
        <taxon>Eukaryota</taxon>
        <taxon>Fungi</taxon>
        <taxon>Fungi incertae sedis</taxon>
        <taxon>Mucoromycota</taxon>
        <taxon>Mucoromycotina</taxon>
        <taxon>Mucoromycetes</taxon>
        <taxon>Mucorales</taxon>
        <taxon>Mucorineae</taxon>
        <taxon>Rhizopodaceae</taxon>
        <taxon>Rhizopus</taxon>
    </lineage>
</organism>
<dbReference type="InterPro" id="IPR001789">
    <property type="entry name" value="Sig_transdc_resp-reg_receiver"/>
</dbReference>
<evidence type="ECO:0000256" key="10">
    <source>
        <dbReference type="SAM" id="MobiDB-lite"/>
    </source>
</evidence>
<dbReference type="Gene3D" id="3.40.50.2300">
    <property type="match status" value="1"/>
</dbReference>
<dbReference type="PANTHER" id="PTHR45339">
    <property type="entry name" value="HYBRID SIGNAL TRANSDUCTION HISTIDINE KINASE J"/>
    <property type="match status" value="1"/>
</dbReference>
<protein>
    <recommendedName>
        <fullName evidence="2">histidine kinase</fullName>
        <ecNumber evidence="2">2.7.13.3</ecNumber>
    </recommendedName>
</protein>
<dbReference type="SUPFAM" id="SSF55874">
    <property type="entry name" value="ATPase domain of HSP90 chaperone/DNA topoisomerase II/histidine kinase"/>
    <property type="match status" value="1"/>
</dbReference>
<dbReference type="EC" id="2.7.13.3" evidence="2"/>
<dbReference type="InterPro" id="IPR036890">
    <property type="entry name" value="HATPase_C_sf"/>
</dbReference>
<dbReference type="GO" id="GO:0000155">
    <property type="term" value="F:phosphorelay sensor kinase activity"/>
    <property type="evidence" value="ECO:0007669"/>
    <property type="project" value="InterPro"/>
</dbReference>
<keyword evidence="3 9" id="KW-0597">Phosphoprotein</keyword>
<dbReference type="SMART" id="SM00388">
    <property type="entry name" value="HisKA"/>
    <property type="match status" value="1"/>
</dbReference>
<evidence type="ECO:0000256" key="1">
    <source>
        <dbReference type="ARBA" id="ARBA00000085"/>
    </source>
</evidence>
<dbReference type="GO" id="GO:0005524">
    <property type="term" value="F:ATP binding"/>
    <property type="evidence" value="ECO:0007669"/>
    <property type="project" value="UniProtKB-KW"/>
</dbReference>
<keyword evidence="4" id="KW-0808">Transferase</keyword>
<feature type="non-terminal residue" evidence="13">
    <location>
        <position position="1"/>
    </location>
</feature>
<dbReference type="InterPro" id="IPR005467">
    <property type="entry name" value="His_kinase_dom"/>
</dbReference>
<dbReference type="InterPro" id="IPR004358">
    <property type="entry name" value="Sig_transdc_His_kin-like_C"/>
</dbReference>
<dbReference type="InterPro" id="IPR003594">
    <property type="entry name" value="HATPase_dom"/>
</dbReference>
<name>A0A367KS90_RHIST</name>
<comment type="catalytic activity">
    <reaction evidence="1">
        <text>ATP + protein L-histidine = ADP + protein N-phospho-L-histidine.</text>
        <dbReference type="EC" id="2.7.13.3"/>
    </reaction>
</comment>
<dbReference type="PROSITE" id="PS50109">
    <property type="entry name" value="HIS_KIN"/>
    <property type="match status" value="1"/>
</dbReference>